<name>A0ABS6UWJ9_9PSEU</name>
<reference evidence="1 2" key="1">
    <citation type="submission" date="2020-11" db="EMBL/GenBank/DDBJ databases">
        <title>Pseudonocardia abyssalis sp. nov. and Pseudonocardia oceani sp. nov., description and phylogenomic analysis of two novel actinomycetes isolated from the deep Southern Ocean.</title>
        <authorList>
            <person name="Parra J."/>
        </authorList>
    </citation>
    <scope>NUCLEOTIDE SEQUENCE [LARGE SCALE GENOMIC DNA]</scope>
    <source>
        <strain evidence="1 2">KRD-168</strain>
    </source>
</reference>
<proteinExistence type="predicted"/>
<evidence type="ECO:0000313" key="2">
    <source>
        <dbReference type="Proteomes" id="UP000694287"/>
    </source>
</evidence>
<organism evidence="1 2">
    <name type="scientific">Pseudonocardia abyssalis</name>
    <dbReference type="NCBI Taxonomy" id="2792008"/>
    <lineage>
        <taxon>Bacteria</taxon>
        <taxon>Bacillati</taxon>
        <taxon>Actinomycetota</taxon>
        <taxon>Actinomycetes</taxon>
        <taxon>Pseudonocardiales</taxon>
        <taxon>Pseudonocardiaceae</taxon>
        <taxon>Pseudonocardia</taxon>
    </lineage>
</organism>
<accession>A0ABS6UWJ9</accession>
<protein>
    <submittedName>
        <fullName evidence="1">Uncharacterized protein</fullName>
    </submittedName>
</protein>
<evidence type="ECO:0000313" key="1">
    <source>
        <dbReference type="EMBL" id="MBW0136547.1"/>
    </source>
</evidence>
<dbReference type="Proteomes" id="UP000694287">
    <property type="component" value="Unassembled WGS sequence"/>
</dbReference>
<dbReference type="EMBL" id="JADQDK010000001">
    <property type="protein sequence ID" value="MBW0136547.1"/>
    <property type="molecule type" value="Genomic_DNA"/>
</dbReference>
<dbReference type="RefSeq" id="WP_218602930.1">
    <property type="nucleotide sequence ID" value="NZ_JADQDJ010000093.1"/>
</dbReference>
<comment type="caution">
    <text evidence="1">The sequence shown here is derived from an EMBL/GenBank/DDBJ whole genome shotgun (WGS) entry which is preliminary data.</text>
</comment>
<keyword evidence="2" id="KW-1185">Reference proteome</keyword>
<sequence>MVLLLVAVVPTLVLGVLLRWVPRAVTAVLERRPTPGPSPERAVADVRRLRREVSAGRPGSRVRQVALLSAYDEVLLQVCGIVGVAEPPPADAAEPDRALTRLLTEAAPEQAGVALDPPRGGTAAA</sequence>
<gene>
    <name evidence="1" type="ORF">I4I81_20065</name>
</gene>